<dbReference type="InterPro" id="IPR035105">
    <property type="entry name" value="Deoxycytidylate_deaminase_dom"/>
</dbReference>
<evidence type="ECO:0000256" key="6">
    <source>
        <dbReference type="ARBA" id="ARBA00022833"/>
    </source>
</evidence>
<dbReference type="GO" id="GO:0060271">
    <property type="term" value="P:cilium assembly"/>
    <property type="evidence" value="ECO:0007669"/>
    <property type="project" value="InterPro"/>
</dbReference>
<comment type="cofactor">
    <cofactor evidence="1">
        <name>Zn(2+)</name>
        <dbReference type="ChEBI" id="CHEBI:29105"/>
    </cofactor>
</comment>
<dbReference type="GO" id="GO:0034464">
    <property type="term" value="C:BBSome"/>
    <property type="evidence" value="ECO:0007669"/>
    <property type="project" value="InterPro"/>
</dbReference>
<keyword evidence="5" id="KW-0378">Hydrolase</keyword>
<evidence type="ECO:0000256" key="7">
    <source>
        <dbReference type="ARBA" id="ARBA00037036"/>
    </source>
</evidence>
<sequence>MVEPSTNSGIIEEVIGPYNGFIFKDDSLGPVFCKPKLIPLKSVTLEKLQEMQQMAVQVKKTPSPEQVDGLPRLPSHSDHCGVRSTPMAPDPTPHSDESSGISAKTPSKRADYLSWDEYFMSVALVASQRSKDPSTQVGAVLVNDENVIVGTGYNGMPRGCDDDEMPWDKAAEDPLLNKYLYVCHAEMNAIHNKNSGSVRGCTVYTTSFPCCSCAKYLIQVGIARVVYLKDRPMNVEMIAAKRMFQMTNVPYSQFASSERKVVIDFGKLSINISDSASGSET</sequence>
<name>A0AA39IHY1_9BILA</name>
<feature type="region of interest" description="Disordered" evidence="12">
    <location>
        <begin position="59"/>
        <end position="106"/>
    </location>
</feature>
<dbReference type="InterPro" id="IPR016193">
    <property type="entry name" value="Cytidine_deaminase-like"/>
</dbReference>
<dbReference type="CDD" id="cd01286">
    <property type="entry name" value="deoxycytidylate_deaminase"/>
    <property type="match status" value="1"/>
</dbReference>
<evidence type="ECO:0000313" key="15">
    <source>
        <dbReference type="Proteomes" id="UP001175271"/>
    </source>
</evidence>
<comment type="catalytic activity">
    <reaction evidence="10">
        <text>dCMP + H2O + H(+) = dUMP + NH4(+)</text>
        <dbReference type="Rhea" id="RHEA:22924"/>
        <dbReference type="ChEBI" id="CHEBI:15377"/>
        <dbReference type="ChEBI" id="CHEBI:15378"/>
        <dbReference type="ChEBI" id="CHEBI:28938"/>
        <dbReference type="ChEBI" id="CHEBI:57566"/>
        <dbReference type="ChEBI" id="CHEBI:246422"/>
        <dbReference type="EC" id="3.5.4.12"/>
    </reaction>
</comment>
<dbReference type="Pfam" id="PF00383">
    <property type="entry name" value="dCMP_cyt_deam_1"/>
    <property type="match status" value="1"/>
</dbReference>
<evidence type="ECO:0000256" key="12">
    <source>
        <dbReference type="SAM" id="MobiDB-lite"/>
    </source>
</evidence>
<evidence type="ECO:0000256" key="4">
    <source>
        <dbReference type="ARBA" id="ARBA00022727"/>
    </source>
</evidence>
<dbReference type="PROSITE" id="PS00903">
    <property type="entry name" value="CYT_DCMP_DEAMINASES_1"/>
    <property type="match status" value="1"/>
</dbReference>
<dbReference type="GO" id="GO:0009165">
    <property type="term" value="P:nucleotide biosynthetic process"/>
    <property type="evidence" value="ECO:0007669"/>
    <property type="project" value="UniProtKB-KW"/>
</dbReference>
<dbReference type="InterPro" id="IPR002125">
    <property type="entry name" value="CMP_dCMP_dom"/>
</dbReference>
<evidence type="ECO:0000256" key="8">
    <source>
        <dbReference type="ARBA" id="ARBA00038938"/>
    </source>
</evidence>
<dbReference type="GO" id="GO:0004132">
    <property type="term" value="F:dCMP deaminase activity"/>
    <property type="evidence" value="ECO:0007669"/>
    <property type="project" value="UniProtKB-EC"/>
</dbReference>
<gene>
    <name evidence="14" type="ORF">QR680_008401</name>
</gene>
<dbReference type="EC" id="3.5.4.12" evidence="8"/>
<dbReference type="FunFam" id="3.40.140.10:FF:000021">
    <property type="entry name" value="Deoxycytidylate deaminase"/>
    <property type="match status" value="1"/>
</dbReference>
<dbReference type="AlphaFoldDB" id="A0AA39IHY1"/>
<evidence type="ECO:0000256" key="9">
    <source>
        <dbReference type="ARBA" id="ARBA00041763"/>
    </source>
</evidence>
<evidence type="ECO:0000259" key="13">
    <source>
        <dbReference type="PROSITE" id="PS51747"/>
    </source>
</evidence>
<evidence type="ECO:0000256" key="1">
    <source>
        <dbReference type="ARBA" id="ARBA00001947"/>
    </source>
</evidence>
<dbReference type="Pfam" id="PF14777">
    <property type="entry name" value="BBIP10"/>
    <property type="match status" value="1"/>
</dbReference>
<dbReference type="Gene3D" id="3.40.140.10">
    <property type="entry name" value="Cytidine Deaminase, domain 2"/>
    <property type="match status" value="1"/>
</dbReference>
<protein>
    <recommendedName>
        <fullName evidence="11">Probable deoxycytidylate deaminase</fullName>
        <ecNumber evidence="8">3.5.4.12</ecNumber>
    </recommendedName>
    <alternativeName>
        <fullName evidence="9">dCMP deaminase</fullName>
    </alternativeName>
</protein>
<evidence type="ECO:0000256" key="10">
    <source>
        <dbReference type="ARBA" id="ARBA00052978"/>
    </source>
</evidence>
<comment type="caution">
    <text evidence="14">The sequence shown here is derived from an EMBL/GenBank/DDBJ whole genome shotgun (WGS) entry which is preliminary data.</text>
</comment>
<dbReference type="EMBL" id="JAUCMV010000001">
    <property type="protein sequence ID" value="KAK0423911.1"/>
    <property type="molecule type" value="Genomic_DNA"/>
</dbReference>
<evidence type="ECO:0000256" key="5">
    <source>
        <dbReference type="ARBA" id="ARBA00022801"/>
    </source>
</evidence>
<dbReference type="PROSITE" id="PS51747">
    <property type="entry name" value="CYT_DCMP_DEAMINASES_2"/>
    <property type="match status" value="1"/>
</dbReference>
<dbReference type="InterPro" id="IPR015517">
    <property type="entry name" value="dCMP_deaminase-rel"/>
</dbReference>
<dbReference type="InterPro" id="IPR016192">
    <property type="entry name" value="APOBEC/CMP_deaminase_Zn-bd"/>
</dbReference>
<keyword evidence="3" id="KW-0479">Metal-binding</keyword>
<dbReference type="SUPFAM" id="SSF53927">
    <property type="entry name" value="Cytidine deaminase-like"/>
    <property type="match status" value="1"/>
</dbReference>
<feature type="domain" description="CMP/dCMP-type deaminase" evidence="13">
    <location>
        <begin position="114"/>
        <end position="251"/>
    </location>
</feature>
<comment type="function">
    <text evidence="7">Supplies the nucleotide substrate for thymidylate synthetase.</text>
</comment>
<reference evidence="14" key="1">
    <citation type="submission" date="2023-06" db="EMBL/GenBank/DDBJ databases">
        <title>Genomic analysis of the entomopathogenic nematode Steinernema hermaphroditum.</title>
        <authorList>
            <person name="Schwarz E.M."/>
            <person name="Heppert J.K."/>
            <person name="Baniya A."/>
            <person name="Schwartz H.T."/>
            <person name="Tan C.-H."/>
            <person name="Antoshechkin I."/>
            <person name="Sternberg P.W."/>
            <person name="Goodrich-Blair H."/>
            <person name="Dillman A.R."/>
        </authorList>
    </citation>
    <scope>NUCLEOTIDE SEQUENCE</scope>
    <source>
        <strain evidence="14">PS9179</strain>
        <tissue evidence="14">Whole animal</tissue>
    </source>
</reference>
<dbReference type="PANTHER" id="PTHR11086">
    <property type="entry name" value="DEOXYCYTIDYLATE DEAMINASE-RELATED"/>
    <property type="match status" value="1"/>
</dbReference>
<dbReference type="GO" id="GO:0005737">
    <property type="term" value="C:cytoplasm"/>
    <property type="evidence" value="ECO:0007669"/>
    <property type="project" value="TreeGrafter"/>
</dbReference>
<accession>A0AA39IHY1</accession>
<proteinExistence type="inferred from homology"/>
<evidence type="ECO:0000256" key="2">
    <source>
        <dbReference type="ARBA" id="ARBA00006576"/>
    </source>
</evidence>
<evidence type="ECO:0000256" key="3">
    <source>
        <dbReference type="ARBA" id="ARBA00022723"/>
    </source>
</evidence>
<keyword evidence="6" id="KW-0862">Zinc</keyword>
<dbReference type="InterPro" id="IPR028233">
    <property type="entry name" value="BBIP10"/>
</dbReference>
<organism evidence="14 15">
    <name type="scientific">Steinernema hermaphroditum</name>
    <dbReference type="NCBI Taxonomy" id="289476"/>
    <lineage>
        <taxon>Eukaryota</taxon>
        <taxon>Metazoa</taxon>
        <taxon>Ecdysozoa</taxon>
        <taxon>Nematoda</taxon>
        <taxon>Chromadorea</taxon>
        <taxon>Rhabditida</taxon>
        <taxon>Tylenchina</taxon>
        <taxon>Panagrolaimomorpha</taxon>
        <taxon>Strongyloidoidea</taxon>
        <taxon>Steinernematidae</taxon>
        <taxon>Steinernema</taxon>
    </lineage>
</organism>
<evidence type="ECO:0000313" key="14">
    <source>
        <dbReference type="EMBL" id="KAK0423911.1"/>
    </source>
</evidence>
<dbReference type="Proteomes" id="UP001175271">
    <property type="component" value="Unassembled WGS sequence"/>
</dbReference>
<evidence type="ECO:0000256" key="11">
    <source>
        <dbReference type="ARBA" id="ARBA00071625"/>
    </source>
</evidence>
<dbReference type="PANTHER" id="PTHR11086:SF18">
    <property type="entry name" value="DEOXYCYTIDYLATE DEAMINASE"/>
    <property type="match status" value="1"/>
</dbReference>
<comment type="similarity">
    <text evidence="2">Belongs to the cytidine and deoxycytidylate deaminase family.</text>
</comment>
<keyword evidence="4" id="KW-0545">Nucleotide biosynthesis</keyword>
<dbReference type="GO" id="GO:0008270">
    <property type="term" value="F:zinc ion binding"/>
    <property type="evidence" value="ECO:0007669"/>
    <property type="project" value="InterPro"/>
</dbReference>
<keyword evidence="15" id="KW-1185">Reference proteome</keyword>